<feature type="transmembrane region" description="Helical" evidence="1">
    <location>
        <begin position="75"/>
        <end position="94"/>
    </location>
</feature>
<comment type="caution">
    <text evidence="2">The sequence shown here is derived from an EMBL/GenBank/DDBJ whole genome shotgun (WGS) entry which is preliminary data.</text>
</comment>
<name>A0ABD5T7V4_9EURY</name>
<keyword evidence="1" id="KW-0812">Transmembrane</keyword>
<proteinExistence type="predicted"/>
<protein>
    <submittedName>
        <fullName evidence="2">Poly-gamma-glutamate biosynthesis protein PgsC/CapC</fullName>
    </submittedName>
</protein>
<organism evidence="2 3">
    <name type="scientific">Halobaculum halobium</name>
    <dbReference type="NCBI Taxonomy" id="3032281"/>
    <lineage>
        <taxon>Archaea</taxon>
        <taxon>Methanobacteriati</taxon>
        <taxon>Methanobacteriota</taxon>
        <taxon>Stenosarchaea group</taxon>
        <taxon>Halobacteria</taxon>
        <taxon>Halobacteriales</taxon>
        <taxon>Haloferacaceae</taxon>
        <taxon>Halobaculum</taxon>
    </lineage>
</organism>
<dbReference type="Pfam" id="PF14102">
    <property type="entry name" value="Caps_synth_CapC"/>
    <property type="match status" value="1"/>
</dbReference>
<evidence type="ECO:0000256" key="1">
    <source>
        <dbReference type="SAM" id="Phobius"/>
    </source>
</evidence>
<dbReference type="GeneID" id="81211419"/>
<reference evidence="2 3" key="1">
    <citation type="journal article" date="2019" name="Int. J. Syst. Evol. Microbiol.">
        <title>The Global Catalogue of Microorganisms (GCM) 10K type strain sequencing project: providing services to taxonomists for standard genome sequencing and annotation.</title>
        <authorList>
            <consortium name="The Broad Institute Genomics Platform"/>
            <consortium name="The Broad Institute Genome Sequencing Center for Infectious Disease"/>
            <person name="Wu L."/>
            <person name="Ma J."/>
        </authorList>
    </citation>
    <scope>NUCLEOTIDE SEQUENCE [LARGE SCALE GENOMIC DNA]</scope>
    <source>
        <strain evidence="2 3">SYNS20</strain>
    </source>
</reference>
<keyword evidence="1" id="KW-0472">Membrane</keyword>
<feature type="transmembrane region" description="Helical" evidence="1">
    <location>
        <begin position="235"/>
        <end position="252"/>
    </location>
</feature>
<sequence>MIVVTAVTAIGLLAVGTLSQLYGFRLGGTIAVPVLAVYTLKNVLMLPIFLLSTVLAYVGLRVVKDQTLAYGRDELLVAMTVGSLIPIGLLLLLTELLPSSLRSVVFIGSILPGLAAYNYHQLKPGSRLRDAGVASALLFGLLALGWLLVSPGLRPVIGTLTPAALYAVTADVAAFKGAAVSATPEPTIFERPIAVGLFVVGVVLSERVRARYGLRIGLMAMALLAVYALANVWLLFLYAVTLAVAYAFLQTLHRETMLYGRVTISVTTAVAVVLVVPLVLVTPVTRGLSAYFVGVLAGINAYNWHTAHPARRLDVPLLKLGTFAVLLIVARGAVALIPDAGRVLQTGVPSNFGPLTVVAGLFVAAVAYGLVERRIVEKPSTDDVFDSSILSGGER</sequence>
<feature type="transmembrane region" description="Helical" evidence="1">
    <location>
        <begin position="188"/>
        <end position="205"/>
    </location>
</feature>
<evidence type="ECO:0000313" key="2">
    <source>
        <dbReference type="EMBL" id="MFC6784702.1"/>
    </source>
</evidence>
<accession>A0ABD5T7V4</accession>
<gene>
    <name evidence="2" type="ORF">ACFQFD_01460</name>
</gene>
<evidence type="ECO:0000313" key="3">
    <source>
        <dbReference type="Proteomes" id="UP001596443"/>
    </source>
</evidence>
<feature type="transmembrane region" description="Helical" evidence="1">
    <location>
        <begin position="131"/>
        <end position="149"/>
    </location>
</feature>
<dbReference type="InterPro" id="IPR008338">
    <property type="entry name" value="Capsule_biosynth_CapC"/>
</dbReference>
<dbReference type="Proteomes" id="UP001596443">
    <property type="component" value="Unassembled WGS sequence"/>
</dbReference>
<feature type="transmembrane region" description="Helical" evidence="1">
    <location>
        <begin position="264"/>
        <end position="282"/>
    </location>
</feature>
<dbReference type="AlphaFoldDB" id="A0ABD5T7V4"/>
<keyword evidence="1" id="KW-1133">Transmembrane helix</keyword>
<dbReference type="RefSeq" id="WP_284063523.1">
    <property type="nucleotide sequence ID" value="NZ_CP126159.1"/>
</dbReference>
<feature type="transmembrane region" description="Helical" evidence="1">
    <location>
        <begin position="352"/>
        <end position="371"/>
    </location>
</feature>
<keyword evidence="3" id="KW-1185">Reference proteome</keyword>
<feature type="transmembrane region" description="Helical" evidence="1">
    <location>
        <begin position="317"/>
        <end position="337"/>
    </location>
</feature>
<feature type="transmembrane region" description="Helical" evidence="1">
    <location>
        <begin position="100"/>
        <end position="119"/>
    </location>
</feature>
<feature type="transmembrane region" description="Helical" evidence="1">
    <location>
        <begin position="43"/>
        <end position="63"/>
    </location>
</feature>
<dbReference type="EMBL" id="JBHSWX010000001">
    <property type="protein sequence ID" value="MFC6784702.1"/>
    <property type="molecule type" value="Genomic_DNA"/>
</dbReference>